<dbReference type="OrthoDB" id="8536494at2"/>
<gene>
    <name evidence="2" type="ORF">ASR47_1005215</name>
</gene>
<keyword evidence="1" id="KW-0472">Membrane</keyword>
<dbReference type="EMBL" id="LOCQ01000058">
    <property type="protein sequence ID" value="OBV38261.1"/>
    <property type="molecule type" value="Genomic_DNA"/>
</dbReference>
<name>A0A1A7BXD1_9BURK</name>
<feature type="transmembrane region" description="Helical" evidence="1">
    <location>
        <begin position="21"/>
        <end position="41"/>
    </location>
</feature>
<keyword evidence="3" id="KW-1185">Reference proteome</keyword>
<comment type="caution">
    <text evidence="2">The sequence shown here is derived from an EMBL/GenBank/DDBJ whole genome shotgun (WGS) entry which is preliminary data.</text>
</comment>
<protein>
    <submittedName>
        <fullName evidence="2">MSHA biogenesis protein MshP</fullName>
    </submittedName>
</protein>
<proteinExistence type="predicted"/>
<accession>A0A1A7BXD1</accession>
<keyword evidence="1" id="KW-0812">Transmembrane</keyword>
<keyword evidence="1" id="KW-1133">Transmembrane helix</keyword>
<reference evidence="2 3" key="1">
    <citation type="submission" date="2016-04" db="EMBL/GenBank/DDBJ databases">
        <title>Draft genome sequence of Janthinobacterium psychrotolerans sp. nov., isolated from freshwater sediments in Denmark.</title>
        <authorList>
            <person name="Gong X."/>
            <person name="Skrivergaard S."/>
            <person name="Korsgaard B.S."/>
            <person name="Schreiber L."/>
            <person name="Marshall I.P."/>
            <person name="Finster K."/>
            <person name="Schramm A."/>
        </authorList>
    </citation>
    <scope>NUCLEOTIDE SEQUENCE [LARGE SCALE GENOMIC DNA]</scope>
    <source>
        <strain evidence="2 3">S3-2</strain>
    </source>
</reference>
<evidence type="ECO:0000313" key="2">
    <source>
        <dbReference type="EMBL" id="OBV38261.1"/>
    </source>
</evidence>
<dbReference type="PATRIC" id="fig|1747903.4.peg.1808"/>
<sequence>MKTRFQCQRQRICRPARGFGIVTAVFLLVVLAGLGAALVNLTTVQHTTSSLDIQGARAYQAARAGIEWGLFRQLRNNNCAASSSFVVPANGFTVTVQCILTVGPGALQRFQVVAVACNQPVNGDCTATATSTSSDYVRRSLQAEF</sequence>
<organism evidence="2 3">
    <name type="scientific">Janthinobacterium psychrotolerans</name>
    <dbReference type="NCBI Taxonomy" id="1747903"/>
    <lineage>
        <taxon>Bacteria</taxon>
        <taxon>Pseudomonadati</taxon>
        <taxon>Pseudomonadota</taxon>
        <taxon>Betaproteobacteria</taxon>
        <taxon>Burkholderiales</taxon>
        <taxon>Oxalobacteraceae</taxon>
        <taxon>Janthinobacterium</taxon>
    </lineage>
</organism>
<dbReference type="STRING" id="1747903.ASR47_1005215"/>
<evidence type="ECO:0000313" key="3">
    <source>
        <dbReference type="Proteomes" id="UP000092713"/>
    </source>
</evidence>
<dbReference type="RefSeq" id="WP_065309122.1">
    <property type="nucleotide sequence ID" value="NZ_LOCQ01000058.1"/>
</dbReference>
<evidence type="ECO:0000256" key="1">
    <source>
        <dbReference type="SAM" id="Phobius"/>
    </source>
</evidence>
<dbReference type="Proteomes" id="UP000092713">
    <property type="component" value="Unassembled WGS sequence"/>
</dbReference>
<dbReference type="AlphaFoldDB" id="A0A1A7BXD1"/>